<dbReference type="InterPro" id="IPR026243">
    <property type="entry name" value="HAUS1"/>
</dbReference>
<evidence type="ECO:0000256" key="1">
    <source>
        <dbReference type="ARBA" id="ARBA00004186"/>
    </source>
</evidence>
<evidence type="ECO:0000256" key="7">
    <source>
        <dbReference type="ARBA" id="ARBA00023054"/>
    </source>
</evidence>
<dbReference type="GO" id="GO:0051301">
    <property type="term" value="P:cell division"/>
    <property type="evidence" value="ECO:0007669"/>
    <property type="project" value="UniProtKB-KW"/>
</dbReference>
<keyword evidence="7 10" id="KW-0175">Coiled coil</keyword>
<dbReference type="PANTHER" id="PTHR31570:SF1">
    <property type="entry name" value="HAUS AUGMIN-LIKE COMPLEX SUBUNIT 1"/>
    <property type="match status" value="1"/>
</dbReference>
<keyword evidence="5" id="KW-0493">Microtubule</keyword>
<comment type="subcellular location">
    <subcellularLocation>
        <location evidence="1">Cytoplasm</location>
        <location evidence="1">Cytoskeleton</location>
        <location evidence="1">Spindle</location>
    </subcellularLocation>
</comment>
<dbReference type="GO" id="GO:0005874">
    <property type="term" value="C:microtubule"/>
    <property type="evidence" value="ECO:0007669"/>
    <property type="project" value="UniProtKB-KW"/>
</dbReference>
<dbReference type="PANTHER" id="PTHR31570">
    <property type="entry name" value="HAUS AUGMIN-LIKE COMPLEX SUBUNIT 1"/>
    <property type="match status" value="1"/>
</dbReference>
<evidence type="ECO:0000256" key="6">
    <source>
        <dbReference type="ARBA" id="ARBA00022776"/>
    </source>
</evidence>
<dbReference type="GO" id="GO:0070652">
    <property type="term" value="C:HAUS complex"/>
    <property type="evidence" value="ECO:0007669"/>
    <property type="project" value="InterPro"/>
</dbReference>
<dbReference type="EMBL" id="JAHLQT010045868">
    <property type="protein sequence ID" value="KAG7153971.1"/>
    <property type="molecule type" value="Genomic_DNA"/>
</dbReference>
<keyword evidence="4" id="KW-0132">Cell division</keyword>
<evidence type="ECO:0000256" key="2">
    <source>
        <dbReference type="ARBA" id="ARBA00005479"/>
    </source>
</evidence>
<evidence type="ECO:0000256" key="3">
    <source>
        <dbReference type="ARBA" id="ARBA00022490"/>
    </source>
</evidence>
<accession>A0A8J5JBP2</accession>
<evidence type="ECO:0000313" key="11">
    <source>
        <dbReference type="EMBL" id="KAG7153971.1"/>
    </source>
</evidence>
<keyword evidence="9" id="KW-0131">Cell cycle</keyword>
<gene>
    <name evidence="11" type="primary">Haus1-L</name>
    <name evidence="11" type="ORF">Hamer_G023192</name>
</gene>
<name>A0A8J5JBP2_HOMAM</name>
<evidence type="ECO:0000256" key="8">
    <source>
        <dbReference type="ARBA" id="ARBA00023212"/>
    </source>
</evidence>
<keyword evidence="12" id="KW-1185">Reference proteome</keyword>
<comment type="similarity">
    <text evidence="2">Belongs to the HAUS1 family.</text>
</comment>
<dbReference type="GO" id="GO:0051225">
    <property type="term" value="P:spindle assembly"/>
    <property type="evidence" value="ECO:0007669"/>
    <property type="project" value="InterPro"/>
</dbReference>
<dbReference type="GO" id="GO:0005829">
    <property type="term" value="C:cytosol"/>
    <property type="evidence" value="ECO:0007669"/>
    <property type="project" value="TreeGrafter"/>
</dbReference>
<evidence type="ECO:0000313" key="12">
    <source>
        <dbReference type="Proteomes" id="UP000747542"/>
    </source>
</evidence>
<dbReference type="Pfam" id="PF25762">
    <property type="entry name" value="HAUS1"/>
    <property type="match status" value="1"/>
</dbReference>
<evidence type="ECO:0000256" key="5">
    <source>
        <dbReference type="ARBA" id="ARBA00022701"/>
    </source>
</evidence>
<organism evidence="11 12">
    <name type="scientific">Homarus americanus</name>
    <name type="common">American lobster</name>
    <dbReference type="NCBI Taxonomy" id="6706"/>
    <lineage>
        <taxon>Eukaryota</taxon>
        <taxon>Metazoa</taxon>
        <taxon>Ecdysozoa</taxon>
        <taxon>Arthropoda</taxon>
        <taxon>Crustacea</taxon>
        <taxon>Multicrustacea</taxon>
        <taxon>Malacostraca</taxon>
        <taxon>Eumalacostraca</taxon>
        <taxon>Eucarida</taxon>
        <taxon>Decapoda</taxon>
        <taxon>Pleocyemata</taxon>
        <taxon>Astacidea</taxon>
        <taxon>Nephropoidea</taxon>
        <taxon>Nephropidae</taxon>
        <taxon>Homarus</taxon>
    </lineage>
</organism>
<evidence type="ECO:0000256" key="10">
    <source>
        <dbReference type="SAM" id="Coils"/>
    </source>
</evidence>
<dbReference type="AlphaFoldDB" id="A0A8J5JBP2"/>
<keyword evidence="3" id="KW-0963">Cytoplasm</keyword>
<evidence type="ECO:0000256" key="9">
    <source>
        <dbReference type="ARBA" id="ARBA00023306"/>
    </source>
</evidence>
<feature type="coiled-coil region" evidence="10">
    <location>
        <begin position="213"/>
        <end position="263"/>
    </location>
</feature>
<keyword evidence="8" id="KW-0206">Cytoskeleton</keyword>
<protein>
    <submittedName>
        <fullName evidence="11">HAUS augmin-like complex subunit 1-like</fullName>
    </submittedName>
</protein>
<proteinExistence type="inferred from homology"/>
<dbReference type="GO" id="GO:0005819">
    <property type="term" value="C:spindle"/>
    <property type="evidence" value="ECO:0007669"/>
    <property type="project" value="UniProtKB-SubCell"/>
</dbReference>
<evidence type="ECO:0000256" key="4">
    <source>
        <dbReference type="ARBA" id="ARBA00022618"/>
    </source>
</evidence>
<reference evidence="11" key="1">
    <citation type="journal article" date="2021" name="Sci. Adv.">
        <title>The American lobster genome reveals insights on longevity, neural, and immune adaptations.</title>
        <authorList>
            <person name="Polinski J.M."/>
            <person name="Zimin A.V."/>
            <person name="Clark K.F."/>
            <person name="Kohn A.B."/>
            <person name="Sadowski N."/>
            <person name="Timp W."/>
            <person name="Ptitsyn A."/>
            <person name="Khanna P."/>
            <person name="Romanova D.Y."/>
            <person name="Williams P."/>
            <person name="Greenwood S.J."/>
            <person name="Moroz L.L."/>
            <person name="Walt D.R."/>
            <person name="Bodnar A.G."/>
        </authorList>
    </citation>
    <scope>NUCLEOTIDE SEQUENCE</scope>
    <source>
        <strain evidence="11">GMGI-L3</strain>
    </source>
</reference>
<dbReference type="Proteomes" id="UP000747542">
    <property type="component" value="Unassembled WGS sequence"/>
</dbReference>
<sequence length="268" mass="30848">MDIKHREVVQWLQEIYGKDQIPPYEKAETSINILHQLMTASKCSEGNAKLLADDYSQKSSEYGAEARQLSKWMEPVKIKTNMLSNEGQKGLSALAATAQAYDIQTVTSTNIILAMNQLDLDHMQVVNDREQERGRTSRLLEMSQDLSRKFKEIKGIFQQSEATWAQQQEEHARDIKQEEFIRRKFKKYVSDINQYEARLSQVGMKKNITHAFLSEQWAKLKDLEKQVSDLENQLKSYTLPPDITLAEVKVQEAHEELAALLNNLATKC</sequence>
<keyword evidence="6" id="KW-0498">Mitosis</keyword>
<comment type="caution">
    <text evidence="11">The sequence shown here is derived from an EMBL/GenBank/DDBJ whole genome shotgun (WGS) entry which is preliminary data.</text>
</comment>
<dbReference type="OrthoDB" id="5372507at2759"/>